<dbReference type="AlphaFoldDB" id="A0A2H4SBC0"/>
<dbReference type="GO" id="GO:0004672">
    <property type="term" value="F:protein kinase activity"/>
    <property type="evidence" value="ECO:0007669"/>
    <property type="project" value="InterPro"/>
</dbReference>
<evidence type="ECO:0000259" key="1">
    <source>
        <dbReference type="PROSITE" id="PS50011"/>
    </source>
</evidence>
<proteinExistence type="predicted"/>
<dbReference type="SUPFAM" id="SSF56112">
    <property type="entry name" value="Protein kinase-like (PK-like)"/>
    <property type="match status" value="1"/>
</dbReference>
<feature type="domain" description="Protein kinase" evidence="1">
    <location>
        <begin position="110"/>
        <end position="355"/>
    </location>
</feature>
<dbReference type="Gene3D" id="1.10.510.10">
    <property type="entry name" value="Transferase(Phosphotransferase) domain 1"/>
    <property type="match status" value="1"/>
</dbReference>
<dbReference type="EMBL" id="CP023323">
    <property type="protein sequence ID" value="ATY60409.1"/>
    <property type="molecule type" value="Genomic_DNA"/>
</dbReference>
<gene>
    <name evidence="2" type="ORF">A9K55_005426</name>
</gene>
<dbReference type="VEuPathDB" id="FungiDB:CCM_03571"/>
<dbReference type="InterPro" id="IPR000719">
    <property type="entry name" value="Prot_kinase_dom"/>
</dbReference>
<dbReference type="Proteomes" id="UP000323067">
    <property type="component" value="Chromosome vi"/>
</dbReference>
<dbReference type="InterPro" id="IPR011009">
    <property type="entry name" value="Kinase-like_dom_sf"/>
</dbReference>
<sequence length="355" mass="40267">MISKTISYRTSSEDDDCLVTVRYIGAIFYLRWSPSDLALVPDLLSNYLAQLEQLKDEDVYADYSGLVLPFKPLMDQLAPTGRQVPFTLYEYLYPQWFQLKATAAKDCQTILPVQLKGEDPFCRLGIPTSSFQLDKLDLNNWVPRWFSSHDIELPADAKEHPLLQSPSRVIERQSQTECFFKGLGPGYKGTIDELVAFRAIDEATKRGALAPDARICRLYGLVMDTLGPRAPDQRIVGMLLNYIEPKRHGILGTLHYIAYDEQNHKHFHSWADDLSDTLGQLHQAGCVWGDAKPENVLVDKDNKVWIIDFGGGYTPGWVAAEDEGTQKGDLEAMAKIRQWLEQQVLERRAEMRGQA</sequence>
<reference evidence="2 3" key="1">
    <citation type="journal article" date="2017" name="BMC Genomics">
        <title>Chromosome level assembly and secondary metabolite potential of the parasitic fungus Cordyceps militaris.</title>
        <authorList>
            <person name="Kramer G.J."/>
            <person name="Nodwell J.R."/>
        </authorList>
    </citation>
    <scope>NUCLEOTIDE SEQUENCE [LARGE SCALE GENOMIC DNA]</scope>
    <source>
        <strain evidence="2 3">ATCC 34164</strain>
    </source>
</reference>
<name>A0A2H4SBC0_CORMI</name>
<evidence type="ECO:0000313" key="3">
    <source>
        <dbReference type="Proteomes" id="UP000323067"/>
    </source>
</evidence>
<dbReference type="PROSITE" id="PS50011">
    <property type="entry name" value="PROTEIN_KINASE_DOM"/>
    <property type="match status" value="1"/>
</dbReference>
<dbReference type="GO" id="GO:0005524">
    <property type="term" value="F:ATP binding"/>
    <property type="evidence" value="ECO:0007669"/>
    <property type="project" value="InterPro"/>
</dbReference>
<protein>
    <recommendedName>
        <fullName evidence="1">Protein kinase domain-containing protein</fullName>
    </recommendedName>
</protein>
<organism evidence="2 3">
    <name type="scientific">Cordyceps militaris</name>
    <name type="common">Caterpillar fungus</name>
    <name type="synonym">Clavaria militaris</name>
    <dbReference type="NCBI Taxonomy" id="73501"/>
    <lineage>
        <taxon>Eukaryota</taxon>
        <taxon>Fungi</taxon>
        <taxon>Dikarya</taxon>
        <taxon>Ascomycota</taxon>
        <taxon>Pezizomycotina</taxon>
        <taxon>Sordariomycetes</taxon>
        <taxon>Hypocreomycetidae</taxon>
        <taxon>Hypocreales</taxon>
        <taxon>Cordycipitaceae</taxon>
        <taxon>Cordyceps</taxon>
    </lineage>
</organism>
<accession>A0A2H4SBC0</accession>
<dbReference type="VEuPathDB" id="FungiDB:A9K55_005426"/>
<evidence type="ECO:0000313" key="2">
    <source>
        <dbReference type="EMBL" id="ATY60409.1"/>
    </source>
</evidence>
<dbReference type="OrthoDB" id="4062651at2759"/>